<evidence type="ECO:0000313" key="1">
    <source>
        <dbReference type="EMBL" id="KAK3850756.1"/>
    </source>
</evidence>
<dbReference type="AlphaFoldDB" id="A0AAE1BHG8"/>
<organism evidence="1 2">
    <name type="scientific">Petrolisthes cinctipes</name>
    <name type="common">Flat porcelain crab</name>
    <dbReference type="NCBI Taxonomy" id="88211"/>
    <lineage>
        <taxon>Eukaryota</taxon>
        <taxon>Metazoa</taxon>
        <taxon>Ecdysozoa</taxon>
        <taxon>Arthropoda</taxon>
        <taxon>Crustacea</taxon>
        <taxon>Multicrustacea</taxon>
        <taxon>Malacostraca</taxon>
        <taxon>Eumalacostraca</taxon>
        <taxon>Eucarida</taxon>
        <taxon>Decapoda</taxon>
        <taxon>Pleocyemata</taxon>
        <taxon>Anomura</taxon>
        <taxon>Galatheoidea</taxon>
        <taxon>Porcellanidae</taxon>
        <taxon>Petrolisthes</taxon>
    </lineage>
</organism>
<protein>
    <submittedName>
        <fullName evidence="1">Uncharacterized protein</fullName>
    </submittedName>
</protein>
<sequence>MATLAEYKSSDTLSLVNSLLRLVDQTRPFGISVSSPTTSNLLFSTSTLSYPTTSTLSYPITSNLLSPTSTLSSCNTTNLFYPITSNLCYSTTPPPLPHPPPLTYSSRHLPYPPLPPPIYPPTISILSYFLTTNLLSPTIPQPHPPRLNSPLPSSITTLLTLISISASRKEPHQTVL</sequence>
<name>A0AAE1BHG8_PETCI</name>
<proteinExistence type="predicted"/>
<evidence type="ECO:0000313" key="2">
    <source>
        <dbReference type="Proteomes" id="UP001286313"/>
    </source>
</evidence>
<dbReference type="Proteomes" id="UP001286313">
    <property type="component" value="Unassembled WGS sequence"/>
</dbReference>
<keyword evidence="2" id="KW-1185">Reference proteome</keyword>
<reference evidence="1" key="1">
    <citation type="submission" date="2023-10" db="EMBL/GenBank/DDBJ databases">
        <title>Genome assemblies of two species of porcelain crab, Petrolisthes cinctipes and Petrolisthes manimaculis (Anomura: Porcellanidae).</title>
        <authorList>
            <person name="Angst P."/>
        </authorList>
    </citation>
    <scope>NUCLEOTIDE SEQUENCE</scope>
    <source>
        <strain evidence="1">PB745_01</strain>
        <tissue evidence="1">Gill</tissue>
    </source>
</reference>
<gene>
    <name evidence="1" type="ORF">Pcinc_042554</name>
</gene>
<comment type="caution">
    <text evidence="1">The sequence shown here is derived from an EMBL/GenBank/DDBJ whole genome shotgun (WGS) entry which is preliminary data.</text>
</comment>
<dbReference type="EMBL" id="JAWQEG010008215">
    <property type="protein sequence ID" value="KAK3850756.1"/>
    <property type="molecule type" value="Genomic_DNA"/>
</dbReference>
<accession>A0AAE1BHG8</accession>